<dbReference type="EMBL" id="FZNN01000035">
    <property type="protein sequence ID" value="SNR84544.1"/>
    <property type="molecule type" value="Genomic_DNA"/>
</dbReference>
<dbReference type="SUPFAM" id="SSF51735">
    <property type="entry name" value="NAD(P)-binding Rossmann-fold domains"/>
    <property type="match status" value="1"/>
</dbReference>
<evidence type="ECO:0000313" key="5">
    <source>
        <dbReference type="Proteomes" id="UP000198417"/>
    </source>
</evidence>
<evidence type="ECO:0000256" key="1">
    <source>
        <dbReference type="ARBA" id="ARBA00023002"/>
    </source>
</evidence>
<dbReference type="PROSITE" id="PS00061">
    <property type="entry name" value="ADH_SHORT"/>
    <property type="match status" value="1"/>
</dbReference>
<dbReference type="Proteomes" id="UP000198417">
    <property type="component" value="Unassembled WGS sequence"/>
</dbReference>
<dbReference type="AlphaFoldDB" id="A0A238ZPA3"/>
<keyword evidence="5" id="KW-1185">Reference proteome</keyword>
<sequence length="265" mass="28072">MTKIILITGATDGLGRATAQALAELGHSLIIHGRNADKLAATAEALRATGAKIVTAQADLSDLVQVAEMARKVVDAEPRLDVLINNAGVLKVGDPLTADGQDLRFVVNTFAPALLTSLLLPIMPTNGRLVHLSSAAQAPVDLDALSGRRRLEAMEAYAQSKLALTIWSQAFAAEHPEGPVSVAVNPGSLLATNMVREGFGMVGNDINIGVNILTRAALSDEFATASGRYYDNDARQFSKPHHQATAPDEVRTIVKAIRERISAQL</sequence>
<dbReference type="InterPro" id="IPR020904">
    <property type="entry name" value="Sc_DH/Rdtase_CS"/>
</dbReference>
<dbReference type="InterPro" id="IPR002347">
    <property type="entry name" value="SDR_fam"/>
</dbReference>
<comment type="similarity">
    <text evidence="2">Belongs to the short-chain dehydrogenases/reductases (SDR) family.</text>
</comment>
<dbReference type="SMART" id="SM00822">
    <property type="entry name" value="PKS_KR"/>
    <property type="match status" value="1"/>
</dbReference>
<dbReference type="PRINTS" id="PR00080">
    <property type="entry name" value="SDRFAMILY"/>
</dbReference>
<accession>A0A238ZPA3</accession>
<keyword evidence="1" id="KW-0560">Oxidoreductase</keyword>
<dbReference type="PANTHER" id="PTHR43157:SF31">
    <property type="entry name" value="PHOSPHATIDYLINOSITOL-GLYCAN BIOSYNTHESIS CLASS F PROTEIN"/>
    <property type="match status" value="1"/>
</dbReference>
<dbReference type="PANTHER" id="PTHR43157">
    <property type="entry name" value="PHOSPHATIDYLINOSITOL-GLYCAN BIOSYNTHESIS CLASS F PROTEIN-RELATED"/>
    <property type="match status" value="1"/>
</dbReference>
<name>A0A238ZPA3_9RHOB</name>
<dbReference type="RefSeq" id="WP_089273878.1">
    <property type="nucleotide sequence ID" value="NZ_FZNN01000035.1"/>
</dbReference>
<proteinExistence type="inferred from homology"/>
<dbReference type="Gene3D" id="3.40.50.720">
    <property type="entry name" value="NAD(P)-binding Rossmann-like Domain"/>
    <property type="match status" value="1"/>
</dbReference>
<gene>
    <name evidence="4" type="ORF">SAMN06265370_13514</name>
</gene>
<reference evidence="4 5" key="1">
    <citation type="submission" date="2017-06" db="EMBL/GenBank/DDBJ databases">
        <authorList>
            <person name="Kim H.J."/>
            <person name="Triplett B.A."/>
        </authorList>
    </citation>
    <scope>NUCLEOTIDE SEQUENCE [LARGE SCALE GENOMIC DNA]</scope>
    <source>
        <strain evidence="4 5">DSM 29052</strain>
    </source>
</reference>
<feature type="domain" description="Ketoreductase" evidence="3">
    <location>
        <begin position="3"/>
        <end position="170"/>
    </location>
</feature>
<evidence type="ECO:0000256" key="2">
    <source>
        <dbReference type="RuleBase" id="RU000363"/>
    </source>
</evidence>
<evidence type="ECO:0000313" key="4">
    <source>
        <dbReference type="EMBL" id="SNR84544.1"/>
    </source>
</evidence>
<dbReference type="PRINTS" id="PR00081">
    <property type="entry name" value="GDHRDH"/>
</dbReference>
<dbReference type="GO" id="GO:0016491">
    <property type="term" value="F:oxidoreductase activity"/>
    <property type="evidence" value="ECO:0007669"/>
    <property type="project" value="UniProtKB-KW"/>
</dbReference>
<dbReference type="InterPro" id="IPR036291">
    <property type="entry name" value="NAD(P)-bd_dom_sf"/>
</dbReference>
<dbReference type="Pfam" id="PF00106">
    <property type="entry name" value="adh_short"/>
    <property type="match status" value="1"/>
</dbReference>
<protein>
    <submittedName>
        <fullName evidence="4">Short-chain dehydrogenase</fullName>
    </submittedName>
</protein>
<dbReference type="OrthoDB" id="9785826at2"/>
<evidence type="ECO:0000259" key="3">
    <source>
        <dbReference type="SMART" id="SM00822"/>
    </source>
</evidence>
<dbReference type="InterPro" id="IPR057326">
    <property type="entry name" value="KR_dom"/>
</dbReference>
<organism evidence="4 5">
    <name type="scientific">Puniceibacterium sediminis</name>
    <dbReference type="NCBI Taxonomy" id="1608407"/>
    <lineage>
        <taxon>Bacteria</taxon>
        <taxon>Pseudomonadati</taxon>
        <taxon>Pseudomonadota</taxon>
        <taxon>Alphaproteobacteria</taxon>
        <taxon>Rhodobacterales</taxon>
        <taxon>Paracoccaceae</taxon>
        <taxon>Puniceibacterium</taxon>
    </lineage>
</organism>